<proteinExistence type="predicted"/>
<feature type="compositionally biased region" description="Basic and acidic residues" evidence="1">
    <location>
        <begin position="1"/>
        <end position="10"/>
    </location>
</feature>
<reference evidence="2 3" key="1">
    <citation type="journal article" date="2015" name="Genome Biol. Evol.">
        <title>Comparative Genomics of a Bacterivorous Green Alga Reveals Evolutionary Causalities and Consequences of Phago-Mixotrophic Mode of Nutrition.</title>
        <authorList>
            <person name="Burns J.A."/>
            <person name="Paasch A."/>
            <person name="Narechania A."/>
            <person name="Kim E."/>
        </authorList>
    </citation>
    <scope>NUCLEOTIDE SEQUENCE [LARGE SCALE GENOMIC DNA]</scope>
    <source>
        <strain evidence="2 3">PLY_AMNH</strain>
    </source>
</reference>
<comment type="caution">
    <text evidence="2">The sequence shown here is derived from an EMBL/GenBank/DDBJ whole genome shotgun (WGS) entry which is preliminary data.</text>
</comment>
<evidence type="ECO:0000256" key="1">
    <source>
        <dbReference type="SAM" id="MobiDB-lite"/>
    </source>
</evidence>
<evidence type="ECO:0000313" key="2">
    <source>
        <dbReference type="EMBL" id="KAK3272433.1"/>
    </source>
</evidence>
<accession>A0AAE0L547</accession>
<protein>
    <submittedName>
        <fullName evidence="2">Uncharacterized protein</fullName>
    </submittedName>
</protein>
<keyword evidence="3" id="KW-1185">Reference proteome</keyword>
<name>A0AAE0L547_9CHLO</name>
<gene>
    <name evidence="2" type="ORF">CYMTET_19272</name>
</gene>
<evidence type="ECO:0000313" key="3">
    <source>
        <dbReference type="Proteomes" id="UP001190700"/>
    </source>
</evidence>
<dbReference type="Proteomes" id="UP001190700">
    <property type="component" value="Unassembled WGS sequence"/>
</dbReference>
<dbReference type="AlphaFoldDB" id="A0AAE0L547"/>
<sequence>MPVQREEGAGRRPNAGRRHSRRQCGNTGRQPSPRPRGRHHEGDVDVTAYGFHVEKEPDSDGDNGDKITEKCGVRDGFGMAAGWTAGGAGSRWCLGRGDEPQDDIFDQMVAATFPTEPATYDHMTRIHVPTEEFPGGVELLPISAGYGSMNINNDDNSVTQDPVMCIGATCIYSGVDTLSLEIRLQVIRPFVVAGGDGAEAADLMVSLWTGTGRMAVCSPRVFLDFLDVCRFGGD</sequence>
<feature type="region of interest" description="Disordered" evidence="1">
    <location>
        <begin position="1"/>
        <end position="45"/>
    </location>
</feature>
<organism evidence="2 3">
    <name type="scientific">Cymbomonas tetramitiformis</name>
    <dbReference type="NCBI Taxonomy" id="36881"/>
    <lineage>
        <taxon>Eukaryota</taxon>
        <taxon>Viridiplantae</taxon>
        <taxon>Chlorophyta</taxon>
        <taxon>Pyramimonadophyceae</taxon>
        <taxon>Pyramimonadales</taxon>
        <taxon>Pyramimonadaceae</taxon>
        <taxon>Cymbomonas</taxon>
    </lineage>
</organism>
<dbReference type="EMBL" id="LGRX02008970">
    <property type="protein sequence ID" value="KAK3272433.1"/>
    <property type="molecule type" value="Genomic_DNA"/>
</dbReference>